<feature type="transmembrane region" description="Helical" evidence="7">
    <location>
        <begin position="7"/>
        <end position="26"/>
    </location>
</feature>
<evidence type="ECO:0000256" key="1">
    <source>
        <dbReference type="ARBA" id="ARBA00004141"/>
    </source>
</evidence>
<feature type="transmembrane region" description="Helical" evidence="7">
    <location>
        <begin position="32"/>
        <end position="50"/>
    </location>
</feature>
<keyword evidence="5 7" id="KW-1133">Transmembrane helix</keyword>
<evidence type="ECO:0000256" key="2">
    <source>
        <dbReference type="ARBA" id="ARBA00005551"/>
    </source>
</evidence>
<keyword evidence="3" id="KW-0813">Transport</keyword>
<proteinExistence type="inferred from homology"/>
<dbReference type="Gene3D" id="1.20.1530.20">
    <property type="match status" value="1"/>
</dbReference>
<evidence type="ECO:0000313" key="9">
    <source>
        <dbReference type="EMBL" id="ATX79761.1"/>
    </source>
</evidence>
<feature type="transmembrane region" description="Helical" evidence="7">
    <location>
        <begin position="182"/>
        <end position="199"/>
    </location>
</feature>
<dbReference type="Pfam" id="PF00999">
    <property type="entry name" value="Na_H_Exchanger"/>
    <property type="match status" value="1"/>
</dbReference>
<comment type="subcellular location">
    <subcellularLocation>
        <location evidence="1">Membrane</location>
        <topology evidence="1">Multi-pass membrane protein</topology>
    </subcellularLocation>
</comment>
<keyword evidence="6 7" id="KW-0472">Membrane</keyword>
<feature type="domain" description="Cation/H+ exchanger transmembrane" evidence="8">
    <location>
        <begin position="15"/>
        <end position="374"/>
    </location>
</feature>
<dbReference type="PANTHER" id="PTHR42751:SF3">
    <property type="entry name" value="SODIUM_GLUTAMATE SYMPORTER"/>
    <property type="match status" value="1"/>
</dbReference>
<feature type="transmembrane region" description="Helical" evidence="7">
    <location>
        <begin position="325"/>
        <end position="352"/>
    </location>
</feature>
<dbReference type="InterPro" id="IPR038770">
    <property type="entry name" value="Na+/solute_symporter_sf"/>
</dbReference>
<feature type="transmembrane region" description="Helical" evidence="7">
    <location>
        <begin position="84"/>
        <end position="105"/>
    </location>
</feature>
<evidence type="ECO:0000259" key="8">
    <source>
        <dbReference type="Pfam" id="PF00999"/>
    </source>
</evidence>
<gene>
    <name evidence="9" type="ORF">Ga0123461_1345</name>
</gene>
<dbReference type="KEGG" id="maes:Ga0123461_1345"/>
<evidence type="ECO:0000256" key="6">
    <source>
        <dbReference type="ARBA" id="ARBA00023136"/>
    </source>
</evidence>
<feature type="transmembrane region" description="Helical" evidence="7">
    <location>
        <begin position="219"/>
        <end position="246"/>
    </location>
</feature>
<dbReference type="InterPro" id="IPR006153">
    <property type="entry name" value="Cation/H_exchanger_TM"/>
</dbReference>
<keyword evidence="10" id="KW-1185">Reference proteome</keyword>
<evidence type="ECO:0000256" key="4">
    <source>
        <dbReference type="ARBA" id="ARBA00022692"/>
    </source>
</evidence>
<evidence type="ECO:0000256" key="5">
    <source>
        <dbReference type="ARBA" id="ARBA00022989"/>
    </source>
</evidence>
<dbReference type="RefSeq" id="WP_100277619.1">
    <property type="nucleotide sequence ID" value="NZ_CP018799.1"/>
</dbReference>
<dbReference type="GO" id="GO:1902600">
    <property type="term" value="P:proton transmembrane transport"/>
    <property type="evidence" value="ECO:0007669"/>
    <property type="project" value="InterPro"/>
</dbReference>
<comment type="similarity">
    <text evidence="2">Belongs to the monovalent cation:proton antiporter 2 (CPA2) transporter (TC 2.A.37) family.</text>
</comment>
<evidence type="ECO:0000313" key="10">
    <source>
        <dbReference type="Proteomes" id="UP000231701"/>
    </source>
</evidence>
<feature type="transmembrane region" description="Helical" evidence="7">
    <location>
        <begin position="267"/>
        <end position="289"/>
    </location>
</feature>
<reference evidence="9 10" key="1">
    <citation type="submission" date="2016-12" db="EMBL/GenBank/DDBJ databases">
        <title>Isolation and genomic insights into novel planktonic Zetaproteobacteria from stratified waters of the Chesapeake Bay.</title>
        <authorList>
            <person name="McAllister S.M."/>
            <person name="Kato S."/>
            <person name="Chan C.S."/>
            <person name="Chiu B.K."/>
            <person name="Field E.K."/>
        </authorList>
    </citation>
    <scope>NUCLEOTIDE SEQUENCE [LARGE SCALE GENOMIC DNA]</scope>
    <source>
        <strain evidence="9 10">CP-5</strain>
    </source>
</reference>
<dbReference type="GO" id="GO:0016020">
    <property type="term" value="C:membrane"/>
    <property type="evidence" value="ECO:0007669"/>
    <property type="project" value="UniProtKB-SubCell"/>
</dbReference>
<dbReference type="Proteomes" id="UP000231701">
    <property type="component" value="Chromosome"/>
</dbReference>
<feature type="transmembrane region" description="Helical" evidence="7">
    <location>
        <begin position="117"/>
        <end position="135"/>
    </location>
</feature>
<protein>
    <submittedName>
        <fullName evidence="9">Transporter, CPA2 family</fullName>
    </submittedName>
</protein>
<feature type="transmembrane region" description="Helical" evidence="7">
    <location>
        <begin position="55"/>
        <end position="72"/>
    </location>
</feature>
<dbReference type="PANTHER" id="PTHR42751">
    <property type="entry name" value="SODIUM/HYDROGEN EXCHANGER FAMILY/TRKA DOMAIN PROTEIN"/>
    <property type="match status" value="1"/>
</dbReference>
<evidence type="ECO:0000256" key="3">
    <source>
        <dbReference type="ARBA" id="ARBA00022448"/>
    </source>
</evidence>
<evidence type="ECO:0000256" key="7">
    <source>
        <dbReference type="SAM" id="Phobius"/>
    </source>
</evidence>
<feature type="transmembrane region" description="Helical" evidence="7">
    <location>
        <begin position="358"/>
        <end position="381"/>
    </location>
</feature>
<dbReference type="EMBL" id="CP018799">
    <property type="protein sequence ID" value="ATX79761.1"/>
    <property type="molecule type" value="Genomic_DNA"/>
</dbReference>
<dbReference type="OrthoDB" id="9781411at2"/>
<dbReference type="GO" id="GO:0015297">
    <property type="term" value="F:antiporter activity"/>
    <property type="evidence" value="ECO:0007669"/>
    <property type="project" value="InterPro"/>
</dbReference>
<sequence>MHMDPALPALVVVLLVIFLLGLTLRLLNQPHVVGYLLAGVCLGPELLGLITDKVLLERLGAFGVVLLLFFVGMEVSPQRLISNWRVALLGTLLQIVISVGVIWLLGEWFGWSMGKTVLFGFVISLSSTAVVLKLLQDWGEMETPVGQNSLGILLTQDLAIIPMLIVVSLIGGKEIEAGEFTMQLVGGVAMISLFSWIVYHGKIQLPLARWIKGDHELQVFAAMITCLGLGMLTGMFSLSTALGAFIGGMIIGAARETQWVHHSLEPFRVIFVALFFVSVGMLVDISLILQNWLQISLLVLAVFVTNMAINALILKGLGSCWGDSIYAGALLAQIGEFAFVLAAVGMHAGVIVEASYQLIIAVISLTLLLSPAWVTLTRYMLNKNGIYLSQK</sequence>
<dbReference type="AlphaFoldDB" id="A0A2K8L1Q5"/>
<organism evidence="9 10">
    <name type="scientific">Mariprofundus aestuarium</name>
    <dbReference type="NCBI Taxonomy" id="1921086"/>
    <lineage>
        <taxon>Bacteria</taxon>
        <taxon>Pseudomonadati</taxon>
        <taxon>Pseudomonadota</taxon>
        <taxon>Candidatius Mariprofundia</taxon>
        <taxon>Mariprofundales</taxon>
        <taxon>Mariprofundaceae</taxon>
        <taxon>Mariprofundus</taxon>
    </lineage>
</organism>
<name>A0A2K8L1Q5_MARES</name>
<feature type="transmembrane region" description="Helical" evidence="7">
    <location>
        <begin position="150"/>
        <end position="170"/>
    </location>
</feature>
<accession>A0A2K8L1Q5</accession>
<feature type="transmembrane region" description="Helical" evidence="7">
    <location>
        <begin position="295"/>
        <end position="313"/>
    </location>
</feature>
<keyword evidence="4 7" id="KW-0812">Transmembrane</keyword>